<dbReference type="Pfam" id="PF00593">
    <property type="entry name" value="TonB_dep_Rec_b-barrel"/>
    <property type="match status" value="1"/>
</dbReference>
<dbReference type="GO" id="GO:0009279">
    <property type="term" value="C:cell outer membrane"/>
    <property type="evidence" value="ECO:0007669"/>
    <property type="project" value="UniProtKB-SubCell"/>
</dbReference>
<comment type="similarity">
    <text evidence="12 13">Belongs to the TonB-dependent receptor family.</text>
</comment>
<evidence type="ECO:0000256" key="12">
    <source>
        <dbReference type="PROSITE-ProRule" id="PRU01360"/>
    </source>
</evidence>
<dbReference type="InterPro" id="IPR000531">
    <property type="entry name" value="Beta-barrel_TonB"/>
</dbReference>
<dbReference type="InterPro" id="IPR012910">
    <property type="entry name" value="Plug_dom"/>
</dbReference>
<evidence type="ECO:0000256" key="13">
    <source>
        <dbReference type="RuleBase" id="RU003357"/>
    </source>
</evidence>
<keyword evidence="2 12" id="KW-0813">Transport</keyword>
<keyword evidence="17" id="KW-0675">Receptor</keyword>
<keyword evidence="5 12" id="KW-0812">Transmembrane</keyword>
<name>R7ZM60_9BACT</name>
<evidence type="ECO:0000256" key="1">
    <source>
        <dbReference type="ARBA" id="ARBA00004571"/>
    </source>
</evidence>
<gene>
    <name evidence="17" type="ORF">ADIS_4333</name>
</gene>
<evidence type="ECO:0000256" key="2">
    <source>
        <dbReference type="ARBA" id="ARBA00022448"/>
    </source>
</evidence>
<evidence type="ECO:0000256" key="4">
    <source>
        <dbReference type="ARBA" id="ARBA00022496"/>
    </source>
</evidence>
<evidence type="ECO:0000256" key="10">
    <source>
        <dbReference type="ARBA" id="ARBA00023136"/>
    </source>
</evidence>
<reference evidence="17 18" key="1">
    <citation type="submission" date="2013-02" db="EMBL/GenBank/DDBJ databases">
        <title>A novel strain isolated from Lonar lake, Maharashtra, India.</title>
        <authorList>
            <person name="Singh A."/>
        </authorList>
    </citation>
    <scope>NUCLEOTIDE SEQUENCE [LARGE SCALE GENOMIC DNA]</scope>
    <source>
        <strain evidence="17 18">AK24</strain>
    </source>
</reference>
<dbReference type="SUPFAM" id="SSF49464">
    <property type="entry name" value="Carboxypeptidase regulatory domain-like"/>
    <property type="match status" value="1"/>
</dbReference>
<sequence>MFNQFIYQFIMKKCLLSLFCGLLTCYAFAQHSLTGKIMDRVNGEPLPGANIVVEGQNKGTVSASDGSFLLPGLPAQSLSLRITYVGYESQRVTLAIPHAGEVLVNLQPATLSAEEFIVAATRASETTPTTFKVVSKEELNRYNLGQDLPFLLNHTPSVVSHSDAGAGVGYTGLRIRGSDQTRINVTVNGIPLNDAESHGVFWVNMPDFASSVDNIQIQRGVGTSTNGAATFGASMNIQTDTKREEAYAETDNGYGSFNTRRHTIKAGTGMLDGKWAVDARLSQITSDGYIDRAFSDLRSYFVSAGHYGEKHVLKFNLFSGAEQTYQAWNGVPEHLLATNRTFNSYTYENETDNYQQDHYQLIYAGSLGSNWKANGALHYTYGRGYYEQFRPNDRLLRNYGISPIQIGNQLIERTDIIRRRWLDNDFYGGVFSLNYVSDDGRTDLTIGGGANRYDGDHFGEIIWMAVAGNTNIRDRYYDNVAVKDDRNIYAKLTQEVSENLYLFGDLQYRNVYYRFDGTNNDLRNISGMQDYGFFNPKLGFSYETAPGKTWYASYAIANREPVRRDFTDSPLTEIPRPERLGNLEAGIRVAKGDFQYNVNAYYMGYTDQLVLTGQLNDVGAYIRENVANSYRAGLELDGAYKVNSQWTLGGNIAFSRNKIQEFVAYYDIYTESGALAGQEAATYTDTDIAFSPSVVASAIVDYTPLPNLTFSLMNKYVGDQYLDNTQRDDRKLNAFWVSDTKLSYTIRPGFVKQIDFNLIVFNIFNRLYEPNGYTFSYFVPAEQAGGRTLVTENFYYPMAGTNLMGGISIKF</sequence>
<evidence type="ECO:0000256" key="7">
    <source>
        <dbReference type="ARBA" id="ARBA00023004"/>
    </source>
</evidence>
<evidence type="ECO:0000256" key="11">
    <source>
        <dbReference type="ARBA" id="ARBA00023237"/>
    </source>
</evidence>
<keyword evidence="6 14" id="KW-0732">Signal</keyword>
<evidence type="ECO:0000256" key="3">
    <source>
        <dbReference type="ARBA" id="ARBA00022452"/>
    </source>
</evidence>
<evidence type="ECO:0000256" key="6">
    <source>
        <dbReference type="ARBA" id="ARBA00022729"/>
    </source>
</evidence>
<keyword evidence="9 13" id="KW-0798">TonB box</keyword>
<accession>R7ZM60</accession>
<proteinExistence type="inferred from homology"/>
<dbReference type="PANTHER" id="PTHR32552:SF68">
    <property type="entry name" value="FERRICHROME OUTER MEMBRANE TRANSPORTER_PHAGE RECEPTOR"/>
    <property type="match status" value="1"/>
</dbReference>
<feature type="domain" description="TonB-dependent receptor-like beta-barrel" evidence="15">
    <location>
        <begin position="338"/>
        <end position="762"/>
    </location>
</feature>
<feature type="signal peptide" evidence="14">
    <location>
        <begin position="1"/>
        <end position="29"/>
    </location>
</feature>
<dbReference type="PANTHER" id="PTHR32552">
    <property type="entry name" value="FERRICHROME IRON RECEPTOR-RELATED"/>
    <property type="match status" value="1"/>
</dbReference>
<evidence type="ECO:0000313" key="18">
    <source>
        <dbReference type="Proteomes" id="UP000013909"/>
    </source>
</evidence>
<dbReference type="Gene3D" id="2.170.130.10">
    <property type="entry name" value="TonB-dependent receptor, plug domain"/>
    <property type="match status" value="1"/>
</dbReference>
<comment type="caution">
    <text evidence="17">The sequence shown here is derived from an EMBL/GenBank/DDBJ whole genome shotgun (WGS) entry which is preliminary data.</text>
</comment>
<keyword evidence="8" id="KW-0406">Ion transport</keyword>
<evidence type="ECO:0000313" key="17">
    <source>
        <dbReference type="EMBL" id="EON75162.1"/>
    </source>
</evidence>
<dbReference type="InterPro" id="IPR039426">
    <property type="entry name" value="TonB-dep_rcpt-like"/>
</dbReference>
<dbReference type="Pfam" id="PF13715">
    <property type="entry name" value="CarbopepD_reg_2"/>
    <property type="match status" value="1"/>
</dbReference>
<keyword evidence="11 12" id="KW-0998">Cell outer membrane</keyword>
<dbReference type="AlphaFoldDB" id="R7ZM60"/>
<evidence type="ECO:0000256" key="9">
    <source>
        <dbReference type="ARBA" id="ARBA00023077"/>
    </source>
</evidence>
<feature type="domain" description="TonB-dependent receptor plug" evidence="16">
    <location>
        <begin position="125"/>
        <end position="232"/>
    </location>
</feature>
<evidence type="ECO:0000259" key="15">
    <source>
        <dbReference type="Pfam" id="PF00593"/>
    </source>
</evidence>
<dbReference type="GO" id="GO:0015344">
    <property type="term" value="F:siderophore uptake transmembrane transporter activity"/>
    <property type="evidence" value="ECO:0007669"/>
    <property type="project" value="TreeGrafter"/>
</dbReference>
<evidence type="ECO:0000256" key="14">
    <source>
        <dbReference type="SAM" id="SignalP"/>
    </source>
</evidence>
<dbReference type="InterPro" id="IPR008969">
    <property type="entry name" value="CarboxyPept-like_regulatory"/>
</dbReference>
<dbReference type="Proteomes" id="UP000013909">
    <property type="component" value="Unassembled WGS sequence"/>
</dbReference>
<comment type="subcellular location">
    <subcellularLocation>
        <location evidence="1 12">Cell outer membrane</location>
        <topology evidence="1 12">Multi-pass membrane protein</topology>
    </subcellularLocation>
</comment>
<dbReference type="InterPro" id="IPR037066">
    <property type="entry name" value="Plug_dom_sf"/>
</dbReference>
<keyword evidence="3 12" id="KW-1134">Transmembrane beta strand</keyword>
<protein>
    <submittedName>
        <fullName evidence="17">Thiamin-regulated outer membrane receptor Omr1</fullName>
    </submittedName>
</protein>
<dbReference type="Gene3D" id="2.60.40.1120">
    <property type="entry name" value="Carboxypeptidase-like, regulatory domain"/>
    <property type="match status" value="1"/>
</dbReference>
<keyword evidence="4" id="KW-0410">Iron transport</keyword>
<dbReference type="EMBL" id="AQHR01000110">
    <property type="protein sequence ID" value="EON75162.1"/>
    <property type="molecule type" value="Genomic_DNA"/>
</dbReference>
<dbReference type="STRING" id="1232681.ADIS_4333"/>
<keyword evidence="10 12" id="KW-0472">Membrane</keyword>
<dbReference type="SUPFAM" id="SSF56935">
    <property type="entry name" value="Porins"/>
    <property type="match status" value="1"/>
</dbReference>
<evidence type="ECO:0000259" key="16">
    <source>
        <dbReference type="Pfam" id="PF07715"/>
    </source>
</evidence>
<dbReference type="Pfam" id="PF07715">
    <property type="entry name" value="Plug"/>
    <property type="match status" value="1"/>
</dbReference>
<dbReference type="InterPro" id="IPR036942">
    <property type="entry name" value="Beta-barrel_TonB_sf"/>
</dbReference>
<dbReference type="PATRIC" id="fig|1288963.3.peg.4321"/>
<evidence type="ECO:0000256" key="8">
    <source>
        <dbReference type="ARBA" id="ARBA00023065"/>
    </source>
</evidence>
<feature type="chain" id="PRO_5004461784" evidence="14">
    <location>
        <begin position="30"/>
        <end position="811"/>
    </location>
</feature>
<evidence type="ECO:0000256" key="5">
    <source>
        <dbReference type="ARBA" id="ARBA00022692"/>
    </source>
</evidence>
<keyword evidence="18" id="KW-1185">Reference proteome</keyword>
<dbReference type="Gene3D" id="2.40.170.20">
    <property type="entry name" value="TonB-dependent receptor, beta-barrel domain"/>
    <property type="match status" value="1"/>
</dbReference>
<dbReference type="PROSITE" id="PS52016">
    <property type="entry name" value="TONB_DEPENDENT_REC_3"/>
    <property type="match status" value="1"/>
</dbReference>
<organism evidence="17 18">
    <name type="scientific">Lunatimonas lonarensis</name>
    <dbReference type="NCBI Taxonomy" id="1232681"/>
    <lineage>
        <taxon>Bacteria</taxon>
        <taxon>Pseudomonadati</taxon>
        <taxon>Bacteroidota</taxon>
        <taxon>Cytophagia</taxon>
        <taxon>Cytophagales</taxon>
        <taxon>Cyclobacteriaceae</taxon>
    </lineage>
</organism>
<keyword evidence="7" id="KW-0408">Iron</keyword>